<dbReference type="EMBL" id="GG662495">
    <property type="protein sequence ID" value="EAS03212.1"/>
    <property type="molecule type" value="Genomic_DNA"/>
</dbReference>
<evidence type="ECO:0000256" key="1">
    <source>
        <dbReference type="SAM" id="Phobius"/>
    </source>
</evidence>
<dbReference type="Proteomes" id="UP000009168">
    <property type="component" value="Unassembled WGS sequence"/>
</dbReference>
<accession>I7MA15</accession>
<sequence>MKQILIVFALATLVAQTQAGICSIYQERIPFEELTDTFKQILLCVTDKLALLDYLPSQNFDVEEIQKQYYDAKFQCFGKVKNPTQELKDLFQCFKNYYEAKFDTSINIVSLENQKKGTDRSNWGDEELKQKIDDEIKQRSEPTNVALVIFCVVVFIAILSLLIAIAVSKYRIYVTNQQNALGVTNTEFGSSASYRQQQDAN</sequence>
<feature type="signal peptide" evidence="2">
    <location>
        <begin position="1"/>
        <end position="19"/>
    </location>
</feature>
<protein>
    <submittedName>
        <fullName evidence="3">Transmembrane protein, putative</fullName>
    </submittedName>
</protein>
<keyword evidence="4" id="KW-1185">Reference proteome</keyword>
<gene>
    <name evidence="3" type="ORF">TTHERM_00535480</name>
</gene>
<reference evidence="4" key="1">
    <citation type="journal article" date="2006" name="PLoS Biol.">
        <title>Macronuclear genome sequence of the ciliate Tetrahymena thermophila, a model eukaryote.</title>
        <authorList>
            <person name="Eisen J.A."/>
            <person name="Coyne R.S."/>
            <person name="Wu M."/>
            <person name="Wu D."/>
            <person name="Thiagarajan M."/>
            <person name="Wortman J.R."/>
            <person name="Badger J.H."/>
            <person name="Ren Q."/>
            <person name="Amedeo P."/>
            <person name="Jones K.M."/>
            <person name="Tallon L.J."/>
            <person name="Delcher A.L."/>
            <person name="Salzberg S.L."/>
            <person name="Silva J.C."/>
            <person name="Haas B.J."/>
            <person name="Majoros W.H."/>
            <person name="Farzad M."/>
            <person name="Carlton J.M."/>
            <person name="Smith R.K. Jr."/>
            <person name="Garg J."/>
            <person name="Pearlman R.E."/>
            <person name="Karrer K.M."/>
            <person name="Sun L."/>
            <person name="Manning G."/>
            <person name="Elde N.C."/>
            <person name="Turkewitz A.P."/>
            <person name="Asai D.J."/>
            <person name="Wilkes D.E."/>
            <person name="Wang Y."/>
            <person name="Cai H."/>
            <person name="Collins K."/>
            <person name="Stewart B.A."/>
            <person name="Lee S.R."/>
            <person name="Wilamowska K."/>
            <person name="Weinberg Z."/>
            <person name="Ruzzo W.L."/>
            <person name="Wloga D."/>
            <person name="Gaertig J."/>
            <person name="Frankel J."/>
            <person name="Tsao C.-C."/>
            <person name="Gorovsky M.A."/>
            <person name="Keeling P.J."/>
            <person name="Waller R.F."/>
            <person name="Patron N.J."/>
            <person name="Cherry J.M."/>
            <person name="Stover N.A."/>
            <person name="Krieger C.J."/>
            <person name="del Toro C."/>
            <person name="Ryder H.F."/>
            <person name="Williamson S.C."/>
            <person name="Barbeau R.A."/>
            <person name="Hamilton E.P."/>
            <person name="Orias E."/>
        </authorList>
    </citation>
    <scope>NUCLEOTIDE SEQUENCE [LARGE SCALE GENOMIC DNA]</scope>
    <source>
        <strain evidence="4">SB210</strain>
    </source>
</reference>
<evidence type="ECO:0000313" key="4">
    <source>
        <dbReference type="Proteomes" id="UP000009168"/>
    </source>
</evidence>
<feature type="chain" id="PRO_5003712350" evidence="2">
    <location>
        <begin position="20"/>
        <end position="201"/>
    </location>
</feature>
<dbReference type="InParanoid" id="I7MA15"/>
<keyword evidence="1" id="KW-1133">Transmembrane helix</keyword>
<dbReference type="HOGENOM" id="CLU_1362817_0_0_1"/>
<evidence type="ECO:0000313" key="3">
    <source>
        <dbReference type="EMBL" id="EAS03212.1"/>
    </source>
</evidence>
<organism evidence="3 4">
    <name type="scientific">Tetrahymena thermophila (strain SB210)</name>
    <dbReference type="NCBI Taxonomy" id="312017"/>
    <lineage>
        <taxon>Eukaryota</taxon>
        <taxon>Sar</taxon>
        <taxon>Alveolata</taxon>
        <taxon>Ciliophora</taxon>
        <taxon>Intramacronucleata</taxon>
        <taxon>Oligohymenophorea</taxon>
        <taxon>Hymenostomatida</taxon>
        <taxon>Tetrahymenina</taxon>
        <taxon>Tetrahymenidae</taxon>
        <taxon>Tetrahymena</taxon>
    </lineage>
</organism>
<keyword evidence="1 3" id="KW-0812">Transmembrane</keyword>
<dbReference type="KEGG" id="tet:TTHERM_00535480"/>
<keyword evidence="2" id="KW-0732">Signal</keyword>
<dbReference type="GeneID" id="7826552"/>
<name>I7MA15_TETTS</name>
<dbReference type="AlphaFoldDB" id="I7MA15"/>
<dbReference type="RefSeq" id="XP_001023457.1">
    <property type="nucleotide sequence ID" value="XM_001023457.3"/>
</dbReference>
<proteinExistence type="predicted"/>
<keyword evidence="1" id="KW-0472">Membrane</keyword>
<feature type="transmembrane region" description="Helical" evidence="1">
    <location>
        <begin position="145"/>
        <end position="167"/>
    </location>
</feature>
<evidence type="ECO:0000256" key="2">
    <source>
        <dbReference type="SAM" id="SignalP"/>
    </source>
</evidence>